<evidence type="ECO:0000256" key="1">
    <source>
        <dbReference type="ARBA" id="ARBA00022441"/>
    </source>
</evidence>
<dbReference type="Gene3D" id="2.120.10.80">
    <property type="entry name" value="Kelch-type beta propeller"/>
    <property type="match status" value="1"/>
</dbReference>
<feature type="non-terminal residue" evidence="5">
    <location>
        <position position="1"/>
    </location>
</feature>
<comment type="caution">
    <text evidence="5">The sequence shown here is derived from an EMBL/GenBank/DDBJ whole genome shotgun (WGS) entry which is preliminary data.</text>
</comment>
<feature type="domain" description="EGF-like" evidence="4">
    <location>
        <begin position="158"/>
        <end position="190"/>
    </location>
</feature>
<gene>
    <name evidence="5" type="ORF">PCOR1329_LOCUS17121</name>
</gene>
<evidence type="ECO:0000313" key="5">
    <source>
        <dbReference type="EMBL" id="CAK0813060.1"/>
    </source>
</evidence>
<evidence type="ECO:0000256" key="2">
    <source>
        <dbReference type="ARBA" id="ARBA00022737"/>
    </source>
</evidence>
<dbReference type="SUPFAM" id="SSF117281">
    <property type="entry name" value="Kelch motif"/>
    <property type="match status" value="1"/>
</dbReference>
<dbReference type="InterPro" id="IPR015915">
    <property type="entry name" value="Kelch-typ_b-propeller"/>
</dbReference>
<dbReference type="PANTHER" id="PTHR46093">
    <property type="entry name" value="ACYL-COA-BINDING DOMAIN-CONTAINING PROTEIN 5"/>
    <property type="match status" value="1"/>
</dbReference>
<dbReference type="EMBL" id="CAUYUJ010005284">
    <property type="protein sequence ID" value="CAK0813060.1"/>
    <property type="molecule type" value="Genomic_DNA"/>
</dbReference>
<evidence type="ECO:0000313" key="6">
    <source>
        <dbReference type="Proteomes" id="UP001189429"/>
    </source>
</evidence>
<keyword evidence="3" id="KW-0245">EGF-like domain</keyword>
<proteinExistence type="predicted"/>
<comment type="caution">
    <text evidence="3">Lacks conserved residue(s) required for the propagation of feature annotation.</text>
</comment>
<dbReference type="PANTHER" id="PTHR46093:SF18">
    <property type="entry name" value="FIBRONECTIN TYPE-III DOMAIN-CONTAINING PROTEIN"/>
    <property type="match status" value="1"/>
</dbReference>
<dbReference type="Pfam" id="PF23106">
    <property type="entry name" value="EGF_Teneurin"/>
    <property type="match status" value="1"/>
</dbReference>
<keyword evidence="2" id="KW-0677">Repeat</keyword>
<feature type="disulfide bond" evidence="3">
    <location>
        <begin position="180"/>
        <end position="189"/>
    </location>
</feature>
<keyword evidence="1" id="KW-0880">Kelch repeat</keyword>
<dbReference type="Pfam" id="PF24681">
    <property type="entry name" value="Kelch_KLHDC2_KLHL20_DRC7"/>
    <property type="match status" value="1"/>
</dbReference>
<dbReference type="Gene3D" id="2.10.25.10">
    <property type="entry name" value="Laminin"/>
    <property type="match status" value="1"/>
</dbReference>
<dbReference type="Proteomes" id="UP001189429">
    <property type="component" value="Unassembled WGS sequence"/>
</dbReference>
<dbReference type="PROSITE" id="PS50026">
    <property type="entry name" value="EGF_3"/>
    <property type="match status" value="2"/>
</dbReference>
<protein>
    <recommendedName>
        <fullName evidence="4">EGF-like domain-containing protein</fullName>
    </recommendedName>
</protein>
<keyword evidence="3" id="KW-1015">Disulfide bond</keyword>
<reference evidence="5" key="1">
    <citation type="submission" date="2023-10" db="EMBL/GenBank/DDBJ databases">
        <authorList>
            <person name="Chen Y."/>
            <person name="Shah S."/>
            <person name="Dougan E. K."/>
            <person name="Thang M."/>
            <person name="Chan C."/>
        </authorList>
    </citation>
    <scope>NUCLEOTIDE SEQUENCE [LARGE SCALE GENOMIC DNA]</scope>
</reference>
<name>A0ABN9R563_9DINO</name>
<evidence type="ECO:0000256" key="3">
    <source>
        <dbReference type="PROSITE-ProRule" id="PRU00076"/>
    </source>
</evidence>
<feature type="disulfide bond" evidence="3">
    <location>
        <begin position="162"/>
        <end position="172"/>
    </location>
</feature>
<evidence type="ECO:0000259" key="4">
    <source>
        <dbReference type="PROSITE" id="PS50026"/>
    </source>
</evidence>
<feature type="disulfide bond" evidence="3">
    <location>
        <begin position="128"/>
        <end position="138"/>
    </location>
</feature>
<sequence>FGGYAAGASASNDAYVFDPETRVWSQLQAVGPPPPPRQAHAAARHGNAVVVAGGCDTSSVQQACFNDVWALSLDDGRWERRSAGFAGWLPREGHTSAFVRGRMFLFGGCQMAGDCYDDLVALETADPCPSECGGHGACVDQQFCQCSAAGFTGHDCLQPLACRQDCGPHGACTQDGRCLCDADWAGPACSQQQQQQQQEPAADQPAGLPGAAPPGECRRGCCGRGECTPAGCRCAPGW</sequence>
<feature type="non-terminal residue" evidence="5">
    <location>
        <position position="238"/>
    </location>
</feature>
<feature type="domain" description="EGF-like" evidence="4">
    <location>
        <begin position="124"/>
        <end position="157"/>
    </location>
</feature>
<accession>A0ABN9R563</accession>
<organism evidence="5 6">
    <name type="scientific">Prorocentrum cordatum</name>
    <dbReference type="NCBI Taxonomy" id="2364126"/>
    <lineage>
        <taxon>Eukaryota</taxon>
        <taxon>Sar</taxon>
        <taxon>Alveolata</taxon>
        <taxon>Dinophyceae</taxon>
        <taxon>Prorocentrales</taxon>
        <taxon>Prorocentraceae</taxon>
        <taxon>Prorocentrum</taxon>
    </lineage>
</organism>
<dbReference type="InterPro" id="IPR000742">
    <property type="entry name" value="EGF"/>
</dbReference>
<keyword evidence="6" id="KW-1185">Reference proteome</keyword>
<dbReference type="PROSITE" id="PS00022">
    <property type="entry name" value="EGF_1"/>
    <property type="match status" value="1"/>
</dbReference>